<dbReference type="SUPFAM" id="SSF52540">
    <property type="entry name" value="P-loop containing nucleoside triphosphate hydrolases"/>
    <property type="match status" value="1"/>
</dbReference>
<dbReference type="EMBL" id="FOCP01000002">
    <property type="protein sequence ID" value="SEM77689.1"/>
    <property type="molecule type" value="Genomic_DNA"/>
</dbReference>
<dbReference type="InterPro" id="IPR027417">
    <property type="entry name" value="P-loop_NTPase"/>
</dbReference>
<gene>
    <name evidence="2" type="ORF">SAMN05216325_10296</name>
</gene>
<feature type="domain" description="AAA" evidence="1">
    <location>
        <begin position="3"/>
        <end position="204"/>
    </location>
</feature>
<proteinExistence type="predicted"/>
<dbReference type="AlphaFoldDB" id="A0A1H8B5X0"/>
<dbReference type="PANTHER" id="PTHR13696">
    <property type="entry name" value="P-LOOP CONTAINING NUCLEOSIDE TRIPHOSPHATE HYDROLASE"/>
    <property type="match status" value="1"/>
</dbReference>
<name>A0A1H8B5X0_9PROT</name>
<sequence length="294" mass="33304">MAKSIAIYNNKGGVGKTTLSLFLSDFLSSITINKKKSKVLVMDFDPQASCANAVLGIEKVSEIINNSLTLPYILNAKLDKKEEPDLSKFIFTREENSETKTRKTRLGNLDVMVSEPNLALSFDEKASIDDSLELAHWIESELVAKYDFIFVDLPGSISKVNKFSLVGAFLAEYFIVPTEPNRLNVNALSGTLNMLENIKNWKGRRNNFKLLGFVLNKTDKRARQFKLHKDELNHFAKFKNCKIFKNVLPPTPKLSDASDDSIKFITLSDRYDSYYSNVRDLVIEIIKDLGFVKN</sequence>
<evidence type="ECO:0000259" key="1">
    <source>
        <dbReference type="Pfam" id="PF13614"/>
    </source>
</evidence>
<organism evidence="2 3">
    <name type="scientific">Nitrosomonas marina</name>
    <dbReference type="NCBI Taxonomy" id="917"/>
    <lineage>
        <taxon>Bacteria</taxon>
        <taxon>Pseudomonadati</taxon>
        <taxon>Pseudomonadota</taxon>
        <taxon>Betaproteobacteria</taxon>
        <taxon>Nitrosomonadales</taxon>
        <taxon>Nitrosomonadaceae</taxon>
        <taxon>Nitrosomonas</taxon>
    </lineage>
</organism>
<dbReference type="RefSeq" id="WP_090627423.1">
    <property type="nucleotide sequence ID" value="NZ_FOCP01000002.1"/>
</dbReference>
<dbReference type="PANTHER" id="PTHR13696:SF99">
    <property type="entry name" value="COBYRINIC ACID AC-DIAMIDE SYNTHASE"/>
    <property type="match status" value="1"/>
</dbReference>
<evidence type="ECO:0000313" key="3">
    <source>
        <dbReference type="Proteomes" id="UP000199459"/>
    </source>
</evidence>
<reference evidence="2 3" key="1">
    <citation type="submission" date="2016-10" db="EMBL/GenBank/DDBJ databases">
        <authorList>
            <person name="de Groot N.N."/>
        </authorList>
    </citation>
    <scope>NUCLEOTIDE SEQUENCE [LARGE SCALE GENOMIC DNA]</scope>
    <source>
        <strain evidence="2 3">Nm22</strain>
    </source>
</reference>
<dbReference type="CDD" id="cd02042">
    <property type="entry name" value="ParAB_family"/>
    <property type="match status" value="1"/>
</dbReference>
<accession>A0A1H8B5X0</accession>
<dbReference type="Pfam" id="PF13614">
    <property type="entry name" value="AAA_31"/>
    <property type="match status" value="1"/>
</dbReference>
<protein>
    <submittedName>
        <fullName evidence="2">Chromosome partitioning protein</fullName>
    </submittedName>
</protein>
<dbReference type="Proteomes" id="UP000199459">
    <property type="component" value="Unassembled WGS sequence"/>
</dbReference>
<dbReference type="Gene3D" id="3.40.50.300">
    <property type="entry name" value="P-loop containing nucleotide triphosphate hydrolases"/>
    <property type="match status" value="1"/>
</dbReference>
<dbReference type="InterPro" id="IPR050678">
    <property type="entry name" value="DNA_Partitioning_ATPase"/>
</dbReference>
<dbReference type="InterPro" id="IPR025669">
    <property type="entry name" value="AAA_dom"/>
</dbReference>
<evidence type="ECO:0000313" key="2">
    <source>
        <dbReference type="EMBL" id="SEM77689.1"/>
    </source>
</evidence>
<dbReference type="OrthoDB" id="8950613at2"/>